<evidence type="ECO:0000256" key="1">
    <source>
        <dbReference type="ARBA" id="ARBA00004184"/>
    </source>
</evidence>
<dbReference type="GeneID" id="116306920"/>
<keyword evidence="5" id="KW-1003">Cell membrane</keyword>
<feature type="compositionally biased region" description="Polar residues" evidence="15">
    <location>
        <begin position="349"/>
        <end position="368"/>
    </location>
</feature>
<evidence type="ECO:0000256" key="12">
    <source>
        <dbReference type="PROSITE-ProRule" id="PRU00192"/>
    </source>
</evidence>
<evidence type="ECO:0000313" key="18">
    <source>
        <dbReference type="Proteomes" id="UP000515163"/>
    </source>
</evidence>
<protein>
    <submittedName>
        <fullName evidence="19">Protein kinase C and casein kinase substrate in neurons protein 2-like</fullName>
    </submittedName>
</protein>
<keyword evidence="6" id="KW-0963">Cytoplasm</keyword>
<dbReference type="Gene3D" id="1.20.1270.60">
    <property type="entry name" value="Arfaptin homology (AH) domain/BAR domain"/>
    <property type="match status" value="1"/>
</dbReference>
<dbReference type="KEGG" id="aten:116306920"/>
<dbReference type="FunFam" id="2.30.30.40:FF:000014">
    <property type="entry name" value="Kinase C and casein kinase substrate in neurons protein"/>
    <property type="match status" value="1"/>
</dbReference>
<dbReference type="PROSITE" id="PS50002">
    <property type="entry name" value="SH3"/>
    <property type="match status" value="1"/>
</dbReference>
<dbReference type="FunCoup" id="A0A6P8J4J8">
    <property type="interactions" value="2444"/>
</dbReference>
<dbReference type="FunFam" id="1.20.1270.60:FF:000009">
    <property type="entry name" value="Protein kinase C and casein kinase substrate in neurons 2"/>
    <property type="match status" value="1"/>
</dbReference>
<evidence type="ECO:0000256" key="11">
    <source>
        <dbReference type="ARBA" id="ARBA00064966"/>
    </source>
</evidence>
<feature type="domain" description="SH3" evidence="16">
    <location>
        <begin position="393"/>
        <end position="451"/>
    </location>
</feature>
<keyword evidence="9" id="KW-0472">Membrane</keyword>
<dbReference type="SMART" id="SM00055">
    <property type="entry name" value="FCH"/>
    <property type="match status" value="1"/>
</dbReference>
<feature type="region of interest" description="Disordered" evidence="15">
    <location>
        <begin position="329"/>
        <end position="388"/>
    </location>
</feature>
<dbReference type="PROSITE" id="PS51741">
    <property type="entry name" value="F_BAR"/>
    <property type="match status" value="1"/>
</dbReference>
<dbReference type="InterPro" id="IPR001060">
    <property type="entry name" value="FCH_dom"/>
</dbReference>
<dbReference type="InterPro" id="IPR031160">
    <property type="entry name" value="F_BAR_dom"/>
</dbReference>
<dbReference type="GO" id="GO:0005768">
    <property type="term" value="C:endosome"/>
    <property type="evidence" value="ECO:0007669"/>
    <property type="project" value="TreeGrafter"/>
</dbReference>
<evidence type="ECO:0000256" key="7">
    <source>
        <dbReference type="ARBA" id="ARBA00022553"/>
    </source>
</evidence>
<dbReference type="Proteomes" id="UP000515163">
    <property type="component" value="Unplaced"/>
</dbReference>
<name>A0A6P8J4J8_ACTTE</name>
<proteinExistence type="predicted"/>
<dbReference type="OrthoDB" id="10255128at2759"/>
<dbReference type="GO" id="GO:0097320">
    <property type="term" value="P:plasma membrane tubulation"/>
    <property type="evidence" value="ECO:0007669"/>
    <property type="project" value="TreeGrafter"/>
</dbReference>
<evidence type="ECO:0000256" key="10">
    <source>
        <dbReference type="ARBA" id="ARBA00055545"/>
    </source>
</evidence>
<dbReference type="RefSeq" id="XP_031572918.1">
    <property type="nucleotide sequence ID" value="XM_031717058.1"/>
</dbReference>
<dbReference type="PANTHER" id="PTHR23065:SF11">
    <property type="entry name" value="SYNDAPIN, ISOFORM C"/>
    <property type="match status" value="1"/>
</dbReference>
<dbReference type="GO" id="GO:0030100">
    <property type="term" value="P:regulation of endocytosis"/>
    <property type="evidence" value="ECO:0007669"/>
    <property type="project" value="TreeGrafter"/>
</dbReference>
<feature type="domain" description="F-BAR" evidence="17">
    <location>
        <begin position="15"/>
        <end position="285"/>
    </location>
</feature>
<dbReference type="GO" id="GO:0007010">
    <property type="term" value="P:cytoskeleton organization"/>
    <property type="evidence" value="ECO:0007669"/>
    <property type="project" value="TreeGrafter"/>
</dbReference>
<comment type="subcellular location">
    <subcellularLocation>
        <location evidence="2">Cell membrane</location>
    </subcellularLocation>
    <subcellularLocation>
        <location evidence="3">Cytoplasm</location>
    </subcellularLocation>
    <subcellularLocation>
        <location evidence="1">Endomembrane system</location>
        <topology evidence="1">Peripheral membrane protein</topology>
    </subcellularLocation>
</comment>
<evidence type="ECO:0000259" key="17">
    <source>
        <dbReference type="PROSITE" id="PS51741"/>
    </source>
</evidence>
<evidence type="ECO:0000259" key="16">
    <source>
        <dbReference type="PROSITE" id="PS50002"/>
    </source>
</evidence>
<evidence type="ECO:0000256" key="14">
    <source>
        <dbReference type="SAM" id="Coils"/>
    </source>
</evidence>
<dbReference type="SUPFAM" id="SSF50044">
    <property type="entry name" value="SH3-domain"/>
    <property type="match status" value="1"/>
</dbReference>
<dbReference type="InParanoid" id="A0A6P8J4J8"/>
<dbReference type="CDD" id="cd07655">
    <property type="entry name" value="F-BAR_PACSIN"/>
    <property type="match status" value="1"/>
</dbReference>
<evidence type="ECO:0000256" key="2">
    <source>
        <dbReference type="ARBA" id="ARBA00004236"/>
    </source>
</evidence>
<dbReference type="PANTHER" id="PTHR23065">
    <property type="entry name" value="PROLINE-SERINE-THREONINE PHOSPHATASE INTERACTING PROTEIN 1"/>
    <property type="match status" value="1"/>
</dbReference>
<keyword evidence="8 13" id="KW-0175">Coiled coil</keyword>
<dbReference type="Pfam" id="PF00018">
    <property type="entry name" value="SH3_1"/>
    <property type="match status" value="1"/>
</dbReference>
<evidence type="ECO:0000256" key="4">
    <source>
        <dbReference type="ARBA" id="ARBA00022443"/>
    </source>
</evidence>
<evidence type="ECO:0000256" key="9">
    <source>
        <dbReference type="ARBA" id="ARBA00023136"/>
    </source>
</evidence>
<dbReference type="InterPro" id="IPR027267">
    <property type="entry name" value="AH/BAR_dom_sf"/>
</dbReference>
<feature type="coiled-coil region" evidence="14">
    <location>
        <begin position="154"/>
        <end position="227"/>
    </location>
</feature>
<evidence type="ECO:0000256" key="3">
    <source>
        <dbReference type="ARBA" id="ARBA00004496"/>
    </source>
</evidence>
<accession>A0A6P8J4J8</accession>
<evidence type="ECO:0000313" key="19">
    <source>
        <dbReference type="RefSeq" id="XP_031572918.1"/>
    </source>
</evidence>
<dbReference type="SMART" id="SM00326">
    <property type="entry name" value="SH3"/>
    <property type="match status" value="1"/>
</dbReference>
<dbReference type="Pfam" id="PF00611">
    <property type="entry name" value="FCH"/>
    <property type="match status" value="1"/>
</dbReference>
<dbReference type="CDD" id="cd11843">
    <property type="entry name" value="SH3_PACSIN"/>
    <property type="match status" value="1"/>
</dbReference>
<evidence type="ECO:0000256" key="6">
    <source>
        <dbReference type="ARBA" id="ARBA00022490"/>
    </source>
</evidence>
<organism evidence="18 19">
    <name type="scientific">Actinia tenebrosa</name>
    <name type="common">Australian red waratah sea anemone</name>
    <dbReference type="NCBI Taxonomy" id="6105"/>
    <lineage>
        <taxon>Eukaryota</taxon>
        <taxon>Metazoa</taxon>
        <taxon>Cnidaria</taxon>
        <taxon>Anthozoa</taxon>
        <taxon>Hexacorallia</taxon>
        <taxon>Actiniaria</taxon>
        <taxon>Actiniidae</taxon>
        <taxon>Actinia</taxon>
    </lineage>
</organism>
<dbReference type="InterPro" id="IPR036028">
    <property type="entry name" value="SH3-like_dom_sf"/>
</dbReference>
<feature type="compositionally biased region" description="Acidic residues" evidence="15">
    <location>
        <begin position="374"/>
        <end position="384"/>
    </location>
</feature>
<sequence length="451" mass="52156">MSVRGTPRGSDENLSASSDSFWDVGNYRRTVKRIDDGAKLCDELMKLVAERAEIEAKYANKLKNWAKKWEETIKLGPEYNTMEEAMKGTVNEANSRSNIHVKCKEDLMNDVYELVKKWKNENYHKSLFQWKETKDAEDGFAKAQKPWAKYLMKVMRAKKAYHGATKAKEQAEKQVSDASHDVSFPQEKLRKLEDGVEKKKDDMEKAKAKYERRLEEITNEYNDTYAEGMTRQFQKCQEFEEKRLEFFKEALMKYHRCLNIADNPEFSGIFVQMSTSFQMASSLQDLDWWSRNHGTAMPPNWPVFEEYDENQVGHKSNQTSNAYISNEPQATSYNTYNPTPPSPPPSYNHVNEQNPSASPYEQEQQNPFGHQESEEYAPEPDDWGNEPPQVDMDIGVPVRALYDYEGVEGDELSFKAGEIITKLSEMDDQGWCEGRFQGKLGLFPADYVEPV</sequence>
<comment type="function">
    <text evidence="10">Plays a role in endocytosis and regulates internalization of plasma membrane proteins. Overexpression impairs internalization of SLC2A1/GLUT1 and TRPV4 and increases the levels of SLC2A1/GLUT1 and TRPV4 at the cell membrane. Inhibits the TRPV4 calcium channel activity.</text>
</comment>
<dbReference type="SUPFAM" id="SSF103657">
    <property type="entry name" value="BAR/IMD domain-like"/>
    <property type="match status" value="1"/>
</dbReference>
<evidence type="ECO:0000256" key="5">
    <source>
        <dbReference type="ARBA" id="ARBA00022475"/>
    </source>
</evidence>
<evidence type="ECO:0000256" key="13">
    <source>
        <dbReference type="PROSITE-ProRule" id="PRU01077"/>
    </source>
</evidence>
<dbReference type="InterPro" id="IPR001452">
    <property type="entry name" value="SH3_domain"/>
</dbReference>
<reference evidence="19" key="1">
    <citation type="submission" date="2025-08" db="UniProtKB">
        <authorList>
            <consortium name="RefSeq"/>
        </authorList>
    </citation>
    <scope>IDENTIFICATION</scope>
</reference>
<dbReference type="GO" id="GO:0005543">
    <property type="term" value="F:phospholipid binding"/>
    <property type="evidence" value="ECO:0007669"/>
    <property type="project" value="TreeGrafter"/>
</dbReference>
<gene>
    <name evidence="19" type="primary">LOC116306920</name>
</gene>
<dbReference type="Gene3D" id="2.30.30.40">
    <property type="entry name" value="SH3 Domains"/>
    <property type="match status" value="1"/>
</dbReference>
<dbReference type="GO" id="GO:0005886">
    <property type="term" value="C:plasma membrane"/>
    <property type="evidence" value="ECO:0007669"/>
    <property type="project" value="UniProtKB-SubCell"/>
</dbReference>
<comment type="subunit">
    <text evidence="11">Homodimer. May form heterooligomers with other PACSINs. Interacts (via SH3 domain) with DNM1, SYNJ1 and WASL. Interacts with TRPV4.</text>
</comment>
<keyword evidence="4 12" id="KW-0728">SH3 domain</keyword>
<keyword evidence="18" id="KW-1185">Reference proteome</keyword>
<dbReference type="AlphaFoldDB" id="A0A6P8J4J8"/>
<evidence type="ECO:0000256" key="8">
    <source>
        <dbReference type="ARBA" id="ARBA00023054"/>
    </source>
</evidence>
<dbReference type="PRINTS" id="PR00452">
    <property type="entry name" value="SH3DOMAIN"/>
</dbReference>
<evidence type="ECO:0000256" key="15">
    <source>
        <dbReference type="SAM" id="MobiDB-lite"/>
    </source>
</evidence>
<keyword evidence="7" id="KW-0597">Phosphoprotein</keyword>